<keyword evidence="2" id="KW-1185">Reference proteome</keyword>
<dbReference type="STRING" id="229920.ADM99_00640"/>
<name>A0A0P6XJJ7_9CHLR</name>
<evidence type="ECO:0000313" key="1">
    <source>
        <dbReference type="EMBL" id="KPL75155.1"/>
    </source>
</evidence>
<dbReference type="AlphaFoldDB" id="A0A0P6XJJ7"/>
<proteinExistence type="predicted"/>
<sequence length="82" mass="9804">MNRISYHFTEMIPPDFSLLPIYLTQNFHNRLCQEPILYWFINMDSVFLVGNEEMWIKCNDEDKTGYMGVSGNFFAIFGIYEF</sequence>
<comment type="caution">
    <text evidence="1">The sequence shown here is derived from an EMBL/GenBank/DDBJ whole genome shotgun (WGS) entry which is preliminary data.</text>
</comment>
<organism evidence="1 2">
    <name type="scientific">Leptolinea tardivitalis</name>
    <dbReference type="NCBI Taxonomy" id="229920"/>
    <lineage>
        <taxon>Bacteria</taxon>
        <taxon>Bacillati</taxon>
        <taxon>Chloroflexota</taxon>
        <taxon>Anaerolineae</taxon>
        <taxon>Anaerolineales</taxon>
        <taxon>Anaerolineaceae</taxon>
        <taxon>Leptolinea</taxon>
    </lineage>
</organism>
<accession>A0A0P6XJJ7</accession>
<dbReference type="Proteomes" id="UP000050430">
    <property type="component" value="Unassembled WGS sequence"/>
</dbReference>
<evidence type="ECO:0000313" key="2">
    <source>
        <dbReference type="Proteomes" id="UP000050430"/>
    </source>
</evidence>
<reference evidence="1 2" key="1">
    <citation type="submission" date="2015-07" db="EMBL/GenBank/DDBJ databases">
        <title>Genome sequence of Leptolinea tardivitalis DSM 16556.</title>
        <authorList>
            <person name="Hemp J."/>
            <person name="Ward L.M."/>
            <person name="Pace L.A."/>
            <person name="Fischer W.W."/>
        </authorList>
    </citation>
    <scope>NUCLEOTIDE SEQUENCE [LARGE SCALE GENOMIC DNA]</scope>
    <source>
        <strain evidence="1 2">YMTK-2</strain>
    </source>
</reference>
<gene>
    <name evidence="1" type="ORF">ADM99_00640</name>
</gene>
<protein>
    <submittedName>
        <fullName evidence="1">Uncharacterized protein</fullName>
    </submittedName>
</protein>
<dbReference type="EMBL" id="LGCK01000001">
    <property type="protein sequence ID" value="KPL75155.1"/>
    <property type="molecule type" value="Genomic_DNA"/>
</dbReference>